<dbReference type="KEGG" id="npv:OHM77_06385"/>
<proteinExistence type="predicted"/>
<protein>
    <submittedName>
        <fullName evidence="3">ORF6N domain-containing protein</fullName>
    </submittedName>
</protein>
<gene>
    <name evidence="3" type="ORF">OHM77_06385</name>
</gene>
<feature type="coiled-coil region" evidence="1">
    <location>
        <begin position="117"/>
        <end position="144"/>
    </location>
</feature>
<reference evidence="3" key="1">
    <citation type="journal article" date="2023" name="Nat. Microbiol.">
        <title>Enrichment and characterization of a nitric oxide-reducing microbial community in a continuous bioreactor.</title>
        <authorList>
            <person name="Garrido-Amador P."/>
            <person name="Stortenbeker N."/>
            <person name="Wessels H.J.C.T."/>
            <person name="Speth D.R."/>
            <person name="Garcia-Heredia I."/>
            <person name="Kartal B."/>
        </authorList>
    </citation>
    <scope>NUCLEOTIDE SEQUENCE</scope>
    <source>
        <strain evidence="3">MAG1</strain>
    </source>
</reference>
<feature type="domain" description="KilA-N DNA-binding" evidence="2">
    <location>
        <begin position="14"/>
        <end position="97"/>
    </location>
</feature>
<evidence type="ECO:0000313" key="3">
    <source>
        <dbReference type="EMBL" id="WIM06887.1"/>
    </source>
</evidence>
<keyword evidence="1" id="KW-0175">Coiled coil</keyword>
<dbReference type="EMBL" id="CP107246">
    <property type="protein sequence ID" value="WIM06887.1"/>
    <property type="molecule type" value="Genomic_DNA"/>
</dbReference>
<evidence type="ECO:0000256" key="1">
    <source>
        <dbReference type="SAM" id="Coils"/>
    </source>
</evidence>
<dbReference type="Pfam" id="PF10543">
    <property type="entry name" value="ORF6N"/>
    <property type="match status" value="1"/>
</dbReference>
<dbReference type="Proteomes" id="UP001234916">
    <property type="component" value="Chromosome"/>
</dbReference>
<organism evidence="3">
    <name type="scientific">Candidatus Nitricoxidivorans perseverans</name>
    <dbReference type="NCBI Taxonomy" id="2975601"/>
    <lineage>
        <taxon>Bacteria</taxon>
        <taxon>Pseudomonadati</taxon>
        <taxon>Pseudomonadota</taxon>
        <taxon>Betaproteobacteria</taxon>
        <taxon>Nitrosomonadales</taxon>
        <taxon>Sterolibacteriaceae</taxon>
        <taxon>Candidatus Nitricoxidivorans</taxon>
    </lineage>
</organism>
<sequence length="175" mass="19924">MTTLLTNISEIELSILTLRGQRVLLSSDLAKLYEVKPGALMQAVKRNIERFPADFMFQLNAEEWKNLKSQNVISSWGGARTAPHAFTEQGVGMLSSVLKSPRAVQVNIEIVRAFVRLRRMLAEHRDLAQRLDELEQRYDKQFSAVFDAIRQLMTPPQQIKRPIGFTADIEGKKAK</sequence>
<evidence type="ECO:0000259" key="2">
    <source>
        <dbReference type="Pfam" id="PF10543"/>
    </source>
</evidence>
<accession>A0AA49FNX3</accession>
<name>A0AA49FNX3_9PROT</name>
<dbReference type="InterPro" id="IPR018873">
    <property type="entry name" value="KilA-N_DNA-bd_domain"/>
</dbReference>
<dbReference type="AlphaFoldDB" id="A0AA49FNX3"/>